<name>A0ABX1GWH1_9FLAO</name>
<dbReference type="Proteomes" id="UP000718451">
    <property type="component" value="Unassembled WGS sequence"/>
</dbReference>
<evidence type="ECO:0000313" key="1">
    <source>
        <dbReference type="EMBL" id="NKI33356.1"/>
    </source>
</evidence>
<protein>
    <submittedName>
        <fullName evidence="1">Uncharacterized protein</fullName>
    </submittedName>
</protein>
<keyword evidence="2" id="KW-1185">Reference proteome</keyword>
<comment type="caution">
    <text evidence="1">The sequence shown here is derived from an EMBL/GenBank/DDBJ whole genome shotgun (WGS) entry which is preliminary data.</text>
</comment>
<dbReference type="EMBL" id="JAAWWL010000003">
    <property type="protein sequence ID" value="NKI33356.1"/>
    <property type="molecule type" value="Genomic_DNA"/>
</dbReference>
<proteinExistence type="predicted"/>
<reference evidence="1 2" key="1">
    <citation type="submission" date="2020-04" db="EMBL/GenBank/DDBJ databases">
        <authorList>
            <person name="Yoon J."/>
        </authorList>
    </citation>
    <scope>NUCLEOTIDE SEQUENCE [LARGE SCALE GENOMIC DNA]</scope>
    <source>
        <strain evidence="1 2">DJ-13</strain>
    </source>
</reference>
<evidence type="ECO:0000313" key="2">
    <source>
        <dbReference type="Proteomes" id="UP000718451"/>
    </source>
</evidence>
<organism evidence="1 2">
    <name type="scientific">Croceivirga thetidis</name>
    <dbReference type="NCBI Taxonomy" id="2721623"/>
    <lineage>
        <taxon>Bacteria</taxon>
        <taxon>Pseudomonadati</taxon>
        <taxon>Bacteroidota</taxon>
        <taxon>Flavobacteriia</taxon>
        <taxon>Flavobacteriales</taxon>
        <taxon>Flavobacteriaceae</taxon>
        <taxon>Croceivirga</taxon>
    </lineage>
</organism>
<accession>A0ABX1GWH1</accession>
<sequence length="208" mass="23902">MLVINRNTLLVFLFLVTAVSSYSQLGTAYLEDEQSSDQFKPIEIVSTTKELVKGYGFIHPLNHREIIFMESKPVEEKTKDWRIVKDFSEFKMLDKDTVHFVAFTGKRPIHKTLVVKYNESDCCILYKAISPMLYDAYFIAKKGEPRTLDNGKMVAIRNMGSFNRTAKKAFSNDCPVIVKNVKENTYTNTEAGLMDLIKDYQEQCPTLN</sequence>
<gene>
    <name evidence="1" type="ORF">HCU67_15480</name>
</gene>
<dbReference type="RefSeq" id="WP_168553579.1">
    <property type="nucleotide sequence ID" value="NZ_JAAWWL010000003.1"/>
</dbReference>